<keyword evidence="3" id="KW-0012">Acyltransferase</keyword>
<dbReference type="Gene3D" id="3.30.559.10">
    <property type="entry name" value="Chloramphenicol acetyltransferase-like domain"/>
    <property type="match status" value="1"/>
</dbReference>
<evidence type="ECO:0000256" key="1">
    <source>
        <dbReference type="ARBA" id="ARBA00009861"/>
    </source>
</evidence>
<dbReference type="AlphaFoldDB" id="A0AA88DM36"/>
<name>A0AA88DM36_FICCA</name>
<proteinExistence type="inferred from homology"/>
<evidence type="ECO:0008006" key="6">
    <source>
        <dbReference type="Google" id="ProtNLM"/>
    </source>
</evidence>
<dbReference type="PANTHER" id="PTHR31642:SF11">
    <property type="entry name" value="SHIKIMATE O-HYDROXYCINNAMOYLTRANSFERASE"/>
    <property type="match status" value="1"/>
</dbReference>
<dbReference type="InterPro" id="IPR050317">
    <property type="entry name" value="Plant_Fungal_Acyltransferase"/>
</dbReference>
<comment type="caution">
    <text evidence="4">The sequence shown here is derived from an EMBL/GenBank/DDBJ whole genome shotgun (WGS) entry which is preliminary data.</text>
</comment>
<accession>A0AA88DM36</accession>
<dbReference type="EMBL" id="BTGU01000073">
    <property type="protein sequence ID" value="GMN57795.1"/>
    <property type="molecule type" value="Genomic_DNA"/>
</dbReference>
<dbReference type="InterPro" id="IPR023213">
    <property type="entry name" value="CAT-like_dom_sf"/>
</dbReference>
<dbReference type="Proteomes" id="UP001187192">
    <property type="component" value="Unassembled WGS sequence"/>
</dbReference>
<dbReference type="PANTHER" id="PTHR31642">
    <property type="entry name" value="TRICHOTHECENE 3-O-ACETYLTRANSFERASE"/>
    <property type="match status" value="1"/>
</dbReference>
<evidence type="ECO:0000313" key="4">
    <source>
        <dbReference type="EMBL" id="GMN57795.1"/>
    </source>
</evidence>
<evidence type="ECO:0000313" key="5">
    <source>
        <dbReference type="Proteomes" id="UP001187192"/>
    </source>
</evidence>
<sequence>MERSPNDHAACKLPIDEETKVFFPVNGRTRLQPPITHGYFGNVVFKGGSSSTPGDLQSKPLWFAAGRIHQGLATLNNDYLRSVMDYLNLNPDTKLYEANDHKYRKFLFTSWLRLPVHDADFGWGRPFYVGPGGSSLSEGRAFIFPNGAKDGSLCYHLPPT</sequence>
<gene>
    <name evidence="4" type="ORF">TIFTF001_026896</name>
</gene>
<comment type="similarity">
    <text evidence="1">Belongs to the plant acyltransferase family.</text>
</comment>
<keyword evidence="5" id="KW-1185">Reference proteome</keyword>
<keyword evidence="2" id="KW-0808">Transferase</keyword>
<reference evidence="4" key="1">
    <citation type="submission" date="2023-07" db="EMBL/GenBank/DDBJ databases">
        <title>draft genome sequence of fig (Ficus carica).</title>
        <authorList>
            <person name="Takahashi T."/>
            <person name="Nishimura K."/>
        </authorList>
    </citation>
    <scope>NUCLEOTIDE SEQUENCE</scope>
</reference>
<evidence type="ECO:0000256" key="3">
    <source>
        <dbReference type="ARBA" id="ARBA00023315"/>
    </source>
</evidence>
<dbReference type="Pfam" id="PF02458">
    <property type="entry name" value="Transferase"/>
    <property type="match status" value="1"/>
</dbReference>
<evidence type="ECO:0000256" key="2">
    <source>
        <dbReference type="ARBA" id="ARBA00022679"/>
    </source>
</evidence>
<organism evidence="4 5">
    <name type="scientific">Ficus carica</name>
    <name type="common">Common fig</name>
    <dbReference type="NCBI Taxonomy" id="3494"/>
    <lineage>
        <taxon>Eukaryota</taxon>
        <taxon>Viridiplantae</taxon>
        <taxon>Streptophyta</taxon>
        <taxon>Embryophyta</taxon>
        <taxon>Tracheophyta</taxon>
        <taxon>Spermatophyta</taxon>
        <taxon>Magnoliopsida</taxon>
        <taxon>eudicotyledons</taxon>
        <taxon>Gunneridae</taxon>
        <taxon>Pentapetalae</taxon>
        <taxon>rosids</taxon>
        <taxon>fabids</taxon>
        <taxon>Rosales</taxon>
        <taxon>Moraceae</taxon>
        <taxon>Ficeae</taxon>
        <taxon>Ficus</taxon>
    </lineage>
</organism>
<dbReference type="GO" id="GO:0016747">
    <property type="term" value="F:acyltransferase activity, transferring groups other than amino-acyl groups"/>
    <property type="evidence" value="ECO:0007669"/>
    <property type="project" value="TreeGrafter"/>
</dbReference>
<protein>
    <recommendedName>
        <fullName evidence="6">Hydroxcinnamoyl-CoA quinate/shikimate hydroxycinnamoyltransferase</fullName>
    </recommendedName>
</protein>